<reference evidence="1 2" key="1">
    <citation type="journal article" date="2021" name="Environ. Microbiol.">
        <title>Gene family expansions and transcriptome signatures uncover fungal adaptations to wood decay.</title>
        <authorList>
            <person name="Hage H."/>
            <person name="Miyauchi S."/>
            <person name="Viragh M."/>
            <person name="Drula E."/>
            <person name="Min B."/>
            <person name="Chaduli D."/>
            <person name="Navarro D."/>
            <person name="Favel A."/>
            <person name="Norest M."/>
            <person name="Lesage-Meessen L."/>
            <person name="Balint B."/>
            <person name="Merenyi Z."/>
            <person name="de Eugenio L."/>
            <person name="Morin E."/>
            <person name="Martinez A.T."/>
            <person name="Baldrian P."/>
            <person name="Stursova M."/>
            <person name="Martinez M.J."/>
            <person name="Novotny C."/>
            <person name="Magnuson J.K."/>
            <person name="Spatafora J.W."/>
            <person name="Maurice S."/>
            <person name="Pangilinan J."/>
            <person name="Andreopoulos W."/>
            <person name="LaButti K."/>
            <person name="Hundley H."/>
            <person name="Na H."/>
            <person name="Kuo A."/>
            <person name="Barry K."/>
            <person name="Lipzen A."/>
            <person name="Henrissat B."/>
            <person name="Riley R."/>
            <person name="Ahrendt S."/>
            <person name="Nagy L.G."/>
            <person name="Grigoriev I.V."/>
            <person name="Martin F."/>
            <person name="Rosso M.N."/>
        </authorList>
    </citation>
    <scope>NUCLEOTIDE SEQUENCE [LARGE SCALE GENOMIC DNA]</scope>
    <source>
        <strain evidence="1 2">CIRM-BRFM 1785</strain>
    </source>
</reference>
<comment type="caution">
    <text evidence="1">The sequence shown here is derived from an EMBL/GenBank/DDBJ whole genome shotgun (WGS) entry which is preliminary data.</text>
</comment>
<keyword evidence="2" id="KW-1185">Reference proteome</keyword>
<accession>A0ABQ8KUI7</accession>
<dbReference type="RefSeq" id="XP_047783686.1">
    <property type="nucleotide sequence ID" value="XM_047922351.1"/>
</dbReference>
<proteinExistence type="predicted"/>
<evidence type="ECO:0008006" key="3">
    <source>
        <dbReference type="Google" id="ProtNLM"/>
    </source>
</evidence>
<dbReference type="EMBL" id="JADCUA010000002">
    <property type="protein sequence ID" value="KAH9842639.1"/>
    <property type="molecule type" value="Genomic_DNA"/>
</dbReference>
<dbReference type="Proteomes" id="UP000814176">
    <property type="component" value="Unassembled WGS sequence"/>
</dbReference>
<sequence length="165" mass="19026">MDIHLLQLVVLIMQAERERRYYFYCWPGCGPTSCVLFAYNTGWLSAMTYPLPSSATCFLSGRRRCCVRHTVTIRSLNRGMRNHSRNVIVVILSDWCRTAVSLHCMASTTGEYMRVCHRFVWIGNCYRTWTRSSRRSLLGCQLIFGVEVYPRCPPTAKCPNSAVVR</sequence>
<gene>
    <name evidence="1" type="ORF">C8Q71DRAFT_733729</name>
</gene>
<evidence type="ECO:0000313" key="2">
    <source>
        <dbReference type="Proteomes" id="UP000814176"/>
    </source>
</evidence>
<protein>
    <recommendedName>
        <fullName evidence="3">Secreted protein</fullName>
    </recommendedName>
</protein>
<name>A0ABQ8KUI7_9APHY</name>
<organism evidence="1 2">
    <name type="scientific">Rhodofomes roseus</name>
    <dbReference type="NCBI Taxonomy" id="34475"/>
    <lineage>
        <taxon>Eukaryota</taxon>
        <taxon>Fungi</taxon>
        <taxon>Dikarya</taxon>
        <taxon>Basidiomycota</taxon>
        <taxon>Agaricomycotina</taxon>
        <taxon>Agaricomycetes</taxon>
        <taxon>Polyporales</taxon>
        <taxon>Rhodofomes</taxon>
    </lineage>
</organism>
<evidence type="ECO:0000313" key="1">
    <source>
        <dbReference type="EMBL" id="KAH9842639.1"/>
    </source>
</evidence>
<dbReference type="GeneID" id="72003083"/>